<keyword evidence="2" id="KW-1185">Reference proteome</keyword>
<evidence type="ECO:0000313" key="1">
    <source>
        <dbReference type="EMBL" id="CUS39520.1"/>
    </source>
</evidence>
<dbReference type="EMBL" id="CZPZ01000035">
    <property type="protein sequence ID" value="CUS39520.1"/>
    <property type="molecule type" value="Genomic_DNA"/>
</dbReference>
<reference evidence="2" key="1">
    <citation type="submission" date="2015-10" db="EMBL/GenBank/DDBJ databases">
        <authorList>
            <person name="Luecker S."/>
            <person name="Luecker S."/>
        </authorList>
    </citation>
    <scope>NUCLEOTIDE SEQUENCE [LARGE SCALE GENOMIC DNA]</scope>
</reference>
<dbReference type="AlphaFoldDB" id="A0A0S4LSB5"/>
<gene>
    <name evidence="1" type="ORF">COMA2_80032</name>
</gene>
<proteinExistence type="predicted"/>
<sequence length="82" mass="9528">MVLMADPTYRKQAVTRRWEGQEEWQILVQTLREKDRAGGVAPARDSVRDPVRAAWVHPVERGPRAEEAVIRKGCPVRFYTPW</sequence>
<accession>A0A0S4LSB5</accession>
<protein>
    <submittedName>
        <fullName evidence="1">Uncharacterized protein</fullName>
    </submittedName>
</protein>
<organism evidence="1 2">
    <name type="scientific">Candidatus Nitrospira nitrificans</name>
    <dbReference type="NCBI Taxonomy" id="1742973"/>
    <lineage>
        <taxon>Bacteria</taxon>
        <taxon>Pseudomonadati</taxon>
        <taxon>Nitrospirota</taxon>
        <taxon>Nitrospiria</taxon>
        <taxon>Nitrospirales</taxon>
        <taxon>Nitrospiraceae</taxon>
        <taxon>Nitrospira</taxon>
    </lineage>
</organism>
<dbReference type="Proteomes" id="UP000198736">
    <property type="component" value="Unassembled WGS sequence"/>
</dbReference>
<evidence type="ECO:0000313" key="2">
    <source>
        <dbReference type="Proteomes" id="UP000198736"/>
    </source>
</evidence>
<name>A0A0S4LSB5_9BACT</name>